<dbReference type="Pfam" id="PF05577">
    <property type="entry name" value="Peptidase_S28"/>
    <property type="match status" value="2"/>
</dbReference>
<keyword evidence="4" id="KW-0378">Hydrolase</keyword>
<dbReference type="EMBL" id="LIAE01009924">
    <property type="protein sequence ID" value="PAV67455.1"/>
    <property type="molecule type" value="Genomic_DNA"/>
</dbReference>
<dbReference type="PANTHER" id="PTHR11010">
    <property type="entry name" value="PROTEASE S28 PRO-X CARBOXYPEPTIDASE-RELATED"/>
    <property type="match status" value="1"/>
</dbReference>
<evidence type="ECO:0000313" key="10">
    <source>
        <dbReference type="Proteomes" id="UP000218231"/>
    </source>
</evidence>
<feature type="transmembrane region" description="Helical" evidence="7">
    <location>
        <begin position="548"/>
        <end position="567"/>
    </location>
</feature>
<keyword evidence="7" id="KW-0472">Membrane</keyword>
<name>A0A2A2K0I2_9BILA</name>
<evidence type="ECO:0000256" key="7">
    <source>
        <dbReference type="SAM" id="Phobius"/>
    </source>
</evidence>
<evidence type="ECO:0000313" key="9">
    <source>
        <dbReference type="EMBL" id="PAV67455.1"/>
    </source>
</evidence>
<feature type="signal peptide" evidence="8">
    <location>
        <begin position="1"/>
        <end position="19"/>
    </location>
</feature>
<evidence type="ECO:0000256" key="1">
    <source>
        <dbReference type="ARBA" id="ARBA00011079"/>
    </source>
</evidence>
<proteinExistence type="inferred from homology"/>
<keyword evidence="7" id="KW-1133">Transmembrane helix</keyword>
<comment type="caution">
    <text evidence="9">The sequence shown here is derived from an EMBL/GenBank/DDBJ whole genome shotgun (WGS) entry which is preliminary data.</text>
</comment>
<dbReference type="OrthoDB" id="1735038at2759"/>
<evidence type="ECO:0000256" key="6">
    <source>
        <dbReference type="SAM" id="MobiDB-lite"/>
    </source>
</evidence>
<dbReference type="Gene3D" id="3.40.50.1820">
    <property type="entry name" value="alpha/beta hydrolase"/>
    <property type="match status" value="2"/>
</dbReference>
<dbReference type="SUPFAM" id="SSF53474">
    <property type="entry name" value="alpha/beta-Hydrolases"/>
    <property type="match status" value="1"/>
</dbReference>
<feature type="chain" id="PRO_5012268491" description="Serine carboxypeptidase S28" evidence="8">
    <location>
        <begin position="20"/>
        <end position="636"/>
    </location>
</feature>
<keyword evidence="2" id="KW-0645">Protease</keyword>
<dbReference type="AlphaFoldDB" id="A0A2A2K0I2"/>
<evidence type="ECO:0000256" key="4">
    <source>
        <dbReference type="ARBA" id="ARBA00022801"/>
    </source>
</evidence>
<evidence type="ECO:0000256" key="5">
    <source>
        <dbReference type="ARBA" id="ARBA00023180"/>
    </source>
</evidence>
<comment type="similarity">
    <text evidence="1">Belongs to the peptidase S28 family.</text>
</comment>
<feature type="transmembrane region" description="Helical" evidence="7">
    <location>
        <begin position="506"/>
        <end position="527"/>
    </location>
</feature>
<organism evidence="9 10">
    <name type="scientific">Diploscapter pachys</name>
    <dbReference type="NCBI Taxonomy" id="2018661"/>
    <lineage>
        <taxon>Eukaryota</taxon>
        <taxon>Metazoa</taxon>
        <taxon>Ecdysozoa</taxon>
        <taxon>Nematoda</taxon>
        <taxon>Chromadorea</taxon>
        <taxon>Rhabditida</taxon>
        <taxon>Rhabditina</taxon>
        <taxon>Rhabditomorpha</taxon>
        <taxon>Rhabditoidea</taxon>
        <taxon>Rhabditidae</taxon>
        <taxon>Diploscapter</taxon>
    </lineage>
</organism>
<dbReference type="PANTHER" id="PTHR11010:SF34">
    <property type="entry name" value="SERINE PROTEASE F56F10.1-RELATED"/>
    <property type="match status" value="1"/>
</dbReference>
<dbReference type="InterPro" id="IPR008758">
    <property type="entry name" value="Peptidase_S28"/>
</dbReference>
<dbReference type="GO" id="GO:0006508">
    <property type="term" value="P:proteolysis"/>
    <property type="evidence" value="ECO:0007669"/>
    <property type="project" value="UniProtKB-KW"/>
</dbReference>
<reference evidence="9 10" key="1">
    <citation type="journal article" date="2017" name="Curr. Biol.">
        <title>Genome architecture and evolution of a unichromosomal asexual nematode.</title>
        <authorList>
            <person name="Fradin H."/>
            <person name="Zegar C."/>
            <person name="Gutwein M."/>
            <person name="Lucas J."/>
            <person name="Kovtun M."/>
            <person name="Corcoran D."/>
            <person name="Baugh L.R."/>
            <person name="Kiontke K."/>
            <person name="Gunsalus K."/>
            <person name="Fitch D.H."/>
            <person name="Piano F."/>
        </authorList>
    </citation>
    <scope>NUCLEOTIDE SEQUENCE [LARGE SCALE GENOMIC DNA]</scope>
    <source>
        <strain evidence="9">PF1309</strain>
    </source>
</reference>
<sequence length="636" mass="70841">MIRCFKFLVCTLAISIIVAEYNPPPFVRGRPRKGLVNHWLYTEDAAIKCDPANGDTTEDKYLVLNETINQYVDHFGSDNKTMWKQRYQYNSKFFDPKNGTVFLMLGGESPIFPGGQKWILCEDITMMKWAQEFGAAAFQLEHRFYGPSEYTPFGNQNTENLKYFTIDQALADIKEFINQMNQKYFANVPKPIWITFGGSYPGSLSAWFRETYPEMTAGAVSTSSAVNLFVDYYGYAVNTEKIFREINNTCADNVKTAFTDIINRVYSGAAERRQLVTDFNLCDNFTETAITKAAQFFLQNLYGYFQGYTQYTGDNRDNTSRYCVSVEIACGIMNNASEPDLTKRLINVLNHYDQCVGSTGCRTNSYADFISYSRNSSSKDGEALSNRGWLWQTCTELGYYQTTDGGNGGMFGSSVPLECTNLVLGTKVVFPNGSHDPWQSLGYTKADNQRDIDAFLINGTAHCADMYAPSANDKASLVDARKRIHNHLAKWINDAQISRTQGSASSTIFCGLFAIRNGLFELIGFGANRFPRSVSDCHRVYKAERAKNVMRFFILLLAFIAVALAQFPGGHNNAGGLGEKITEDNPPETQAAEGISINEGSGEDDSNSVDQVRTAIFHSADQVHAAAAGAAAARRK</sequence>
<feature type="region of interest" description="Disordered" evidence="6">
    <location>
        <begin position="576"/>
        <end position="611"/>
    </location>
</feature>
<keyword evidence="3 8" id="KW-0732">Signal</keyword>
<keyword evidence="10" id="KW-1185">Reference proteome</keyword>
<accession>A0A2A2K0I2</accession>
<gene>
    <name evidence="9" type="ORF">WR25_19493</name>
</gene>
<evidence type="ECO:0008006" key="11">
    <source>
        <dbReference type="Google" id="ProtNLM"/>
    </source>
</evidence>
<keyword evidence="5" id="KW-0325">Glycoprotein</keyword>
<dbReference type="InterPro" id="IPR029058">
    <property type="entry name" value="AB_hydrolase_fold"/>
</dbReference>
<evidence type="ECO:0000256" key="8">
    <source>
        <dbReference type="SAM" id="SignalP"/>
    </source>
</evidence>
<dbReference type="GO" id="GO:0008239">
    <property type="term" value="F:dipeptidyl-peptidase activity"/>
    <property type="evidence" value="ECO:0007669"/>
    <property type="project" value="TreeGrafter"/>
</dbReference>
<dbReference type="Proteomes" id="UP000218231">
    <property type="component" value="Unassembled WGS sequence"/>
</dbReference>
<protein>
    <recommendedName>
        <fullName evidence="11">Serine carboxypeptidase S28</fullName>
    </recommendedName>
</protein>
<evidence type="ECO:0000256" key="3">
    <source>
        <dbReference type="ARBA" id="ARBA00022729"/>
    </source>
</evidence>
<dbReference type="GO" id="GO:0070008">
    <property type="term" value="F:serine-type exopeptidase activity"/>
    <property type="evidence" value="ECO:0007669"/>
    <property type="project" value="InterPro"/>
</dbReference>
<evidence type="ECO:0000256" key="2">
    <source>
        <dbReference type="ARBA" id="ARBA00022670"/>
    </source>
</evidence>
<keyword evidence="7" id="KW-0812">Transmembrane</keyword>